<dbReference type="EMBL" id="JACRTK010000004">
    <property type="protein sequence ID" value="MBC8591383.1"/>
    <property type="molecule type" value="Genomic_DNA"/>
</dbReference>
<evidence type="ECO:0000256" key="1">
    <source>
        <dbReference type="ARBA" id="ARBA00004651"/>
    </source>
</evidence>
<reference evidence="8 9" key="1">
    <citation type="submission" date="2020-08" db="EMBL/GenBank/DDBJ databases">
        <title>Genome public.</title>
        <authorList>
            <person name="Liu C."/>
            <person name="Sun Q."/>
        </authorList>
    </citation>
    <scope>NUCLEOTIDE SEQUENCE [LARGE SCALE GENOMIC DNA]</scope>
    <source>
        <strain evidence="8 9">NSJ-26</strain>
    </source>
</reference>
<gene>
    <name evidence="8" type="ORF">H8689_09700</name>
</gene>
<dbReference type="GO" id="GO:0005886">
    <property type="term" value="C:plasma membrane"/>
    <property type="evidence" value="ECO:0007669"/>
    <property type="project" value="UniProtKB-SubCell"/>
</dbReference>
<evidence type="ECO:0000256" key="2">
    <source>
        <dbReference type="ARBA" id="ARBA00022475"/>
    </source>
</evidence>
<dbReference type="Pfam" id="PF06081">
    <property type="entry name" value="ArAE_1"/>
    <property type="match status" value="1"/>
</dbReference>
<evidence type="ECO:0000256" key="5">
    <source>
        <dbReference type="ARBA" id="ARBA00023136"/>
    </source>
</evidence>
<evidence type="ECO:0000256" key="7">
    <source>
        <dbReference type="SAM" id="Phobius"/>
    </source>
</evidence>
<feature type="transmembrane region" description="Helical" evidence="7">
    <location>
        <begin position="101"/>
        <end position="117"/>
    </location>
</feature>
<keyword evidence="9" id="KW-1185">Reference proteome</keyword>
<evidence type="ECO:0000256" key="6">
    <source>
        <dbReference type="SAM" id="Coils"/>
    </source>
</evidence>
<dbReference type="PANTHER" id="PTHR30509">
    <property type="entry name" value="P-HYDROXYBENZOIC ACID EFFLUX PUMP SUBUNIT-RELATED"/>
    <property type="match status" value="1"/>
</dbReference>
<comment type="subcellular location">
    <subcellularLocation>
        <location evidence="1">Cell membrane</location>
        <topology evidence="1">Multi-pass membrane protein</topology>
    </subcellularLocation>
</comment>
<dbReference type="InterPro" id="IPR010343">
    <property type="entry name" value="ArAE_1"/>
</dbReference>
<evidence type="ECO:0000313" key="9">
    <source>
        <dbReference type="Proteomes" id="UP000601522"/>
    </source>
</evidence>
<accession>A0A926EZR9</accession>
<organism evidence="8 9">
    <name type="scientific">Wansuia hejianensis</name>
    <dbReference type="NCBI Taxonomy" id="2763667"/>
    <lineage>
        <taxon>Bacteria</taxon>
        <taxon>Bacillati</taxon>
        <taxon>Bacillota</taxon>
        <taxon>Clostridia</taxon>
        <taxon>Lachnospirales</taxon>
        <taxon>Lachnospiraceae</taxon>
        <taxon>Wansuia</taxon>
    </lineage>
</organism>
<comment type="caution">
    <text evidence="8">The sequence shown here is derived from an EMBL/GenBank/DDBJ whole genome shotgun (WGS) entry which is preliminary data.</text>
</comment>
<sequence>MKFTKIGMRTIKTAVSVILTLIIAEVFKLQSPTLAVIAAVMTMESSVSESFVAGKNRMYGTLLGGAVALIMSYIAPTNLIFIGIGLIILINICNYFQWEKAVKMAMVVFLVIVLGYGEQDRYGYALHRTLDTLVGVIVGTSINYFVRPPKVEKNVENTINQMYEEVREILKKLIWKGEFTELDNFKKEIVEVEEKYEIFVDDMKYHMIENNNIDKYQHLFNSLENIQDHLSVINDIKPFPNINEANKDFIERYFNKEVPNGDFQEMDHLDLIYNYHLEKILKEVDYIESTI</sequence>
<evidence type="ECO:0000313" key="8">
    <source>
        <dbReference type="EMBL" id="MBC8591383.1"/>
    </source>
</evidence>
<protein>
    <submittedName>
        <fullName evidence="8">FUSC family protein</fullName>
    </submittedName>
</protein>
<dbReference type="Proteomes" id="UP000601522">
    <property type="component" value="Unassembled WGS sequence"/>
</dbReference>
<keyword evidence="3 7" id="KW-0812">Transmembrane</keyword>
<dbReference type="PANTHER" id="PTHR30509:SF9">
    <property type="entry name" value="MULTIDRUG RESISTANCE PROTEIN MDTO"/>
    <property type="match status" value="1"/>
</dbReference>
<dbReference type="RefSeq" id="WP_249324250.1">
    <property type="nucleotide sequence ID" value="NZ_JACRTK010000004.1"/>
</dbReference>
<keyword evidence="2" id="KW-1003">Cell membrane</keyword>
<proteinExistence type="predicted"/>
<name>A0A926EZR9_9FIRM</name>
<keyword evidence="6" id="KW-0175">Coiled coil</keyword>
<keyword evidence="5 7" id="KW-0472">Membrane</keyword>
<evidence type="ECO:0000256" key="4">
    <source>
        <dbReference type="ARBA" id="ARBA00022989"/>
    </source>
</evidence>
<keyword evidence="4 7" id="KW-1133">Transmembrane helix</keyword>
<dbReference type="AlphaFoldDB" id="A0A926EZR9"/>
<evidence type="ECO:0000256" key="3">
    <source>
        <dbReference type="ARBA" id="ARBA00022692"/>
    </source>
</evidence>
<feature type="coiled-coil region" evidence="6">
    <location>
        <begin position="152"/>
        <end position="202"/>
    </location>
</feature>
<feature type="transmembrane region" description="Helical" evidence="7">
    <location>
        <begin position="59"/>
        <end position="89"/>
    </location>
</feature>